<evidence type="ECO:0000256" key="2">
    <source>
        <dbReference type="ARBA" id="ARBA00005268"/>
    </source>
</evidence>
<keyword evidence="5 6" id="KW-0472">Membrane</keyword>
<feature type="transmembrane region" description="Helical" evidence="6">
    <location>
        <begin position="39"/>
        <end position="58"/>
    </location>
</feature>
<feature type="transmembrane region" description="Helical" evidence="6">
    <location>
        <begin position="64"/>
        <end position="81"/>
    </location>
</feature>
<dbReference type="OrthoDB" id="9791807at2"/>
<dbReference type="RefSeq" id="WP_017513548.1">
    <property type="nucleotide sequence ID" value="NZ_CP037901.1"/>
</dbReference>
<feature type="transmembrane region" description="Helical" evidence="6">
    <location>
        <begin position="191"/>
        <end position="213"/>
    </location>
</feature>
<dbReference type="Proteomes" id="UP000253772">
    <property type="component" value="Chromosome c2"/>
</dbReference>
<protein>
    <submittedName>
        <fullName evidence="7">Iron export ABC transporter permease subunit FetB</fullName>
    </submittedName>
</protein>
<name>A0A482IY82_9BURK</name>
<comment type="subcellular location">
    <subcellularLocation>
        <location evidence="1">Membrane</location>
        <topology evidence="1">Multi-pass membrane protein</topology>
    </subcellularLocation>
</comment>
<evidence type="ECO:0000256" key="1">
    <source>
        <dbReference type="ARBA" id="ARBA00004141"/>
    </source>
</evidence>
<dbReference type="PANTHER" id="PTHR30028:SF0">
    <property type="entry name" value="PROTEIN ALUMINUM SENSITIVE 3"/>
    <property type="match status" value="1"/>
</dbReference>
<comment type="similarity">
    <text evidence="2">Belongs to the UPF0014 family.</text>
</comment>
<dbReference type="AlphaFoldDB" id="A0A482IY82"/>
<keyword evidence="4 6" id="KW-1133">Transmembrane helix</keyword>
<evidence type="ECO:0000256" key="5">
    <source>
        <dbReference type="ARBA" id="ARBA00023136"/>
    </source>
</evidence>
<gene>
    <name evidence="7" type="primary">fetB</name>
    <name evidence="7" type="ORF">DDF84_024975</name>
</gene>
<feature type="transmembrane region" description="Helical" evidence="6">
    <location>
        <begin position="225"/>
        <end position="248"/>
    </location>
</feature>
<proteinExistence type="inferred from homology"/>
<feature type="transmembrane region" description="Helical" evidence="6">
    <location>
        <begin position="130"/>
        <end position="152"/>
    </location>
</feature>
<evidence type="ECO:0000313" key="8">
    <source>
        <dbReference type="Proteomes" id="UP000253772"/>
    </source>
</evidence>
<dbReference type="InterPro" id="IPR005226">
    <property type="entry name" value="UPF0014_fam"/>
</dbReference>
<keyword evidence="3 6" id="KW-0812">Transmembrane</keyword>
<dbReference type="Pfam" id="PF03649">
    <property type="entry name" value="UPF0014"/>
    <property type="match status" value="1"/>
</dbReference>
<evidence type="ECO:0000256" key="4">
    <source>
        <dbReference type="ARBA" id="ARBA00022989"/>
    </source>
</evidence>
<evidence type="ECO:0000256" key="3">
    <source>
        <dbReference type="ARBA" id="ARBA00022692"/>
    </source>
</evidence>
<evidence type="ECO:0000313" key="7">
    <source>
        <dbReference type="EMBL" id="QBP12916.1"/>
    </source>
</evidence>
<dbReference type="GO" id="GO:0005886">
    <property type="term" value="C:plasma membrane"/>
    <property type="evidence" value="ECO:0007669"/>
    <property type="project" value="TreeGrafter"/>
</dbReference>
<dbReference type="EMBL" id="CP037901">
    <property type="protein sequence ID" value="QBP12916.1"/>
    <property type="molecule type" value="Genomic_DNA"/>
</dbReference>
<reference evidence="7 8" key="1">
    <citation type="submission" date="2019-03" db="EMBL/GenBank/DDBJ databases">
        <title>Comparative insights into the high quality Complete genome sequence of highly metal resistant Cupriavidus metallidurans strain BS1 isolated from a gold-copper mine.</title>
        <authorList>
            <person name="Mazhar H.S."/>
            <person name="Rensing C."/>
        </authorList>
    </citation>
    <scope>NUCLEOTIDE SEQUENCE [LARGE SCALE GENOMIC DNA]</scope>
    <source>
        <strain evidence="7 8">BS1</strain>
    </source>
</reference>
<accession>A0A482IY82</accession>
<dbReference type="PANTHER" id="PTHR30028">
    <property type="entry name" value="UPF0014 INNER MEMBRANE PROTEIN YBBM-RELATED"/>
    <property type="match status" value="1"/>
</dbReference>
<organism evidence="7 8">
    <name type="scientific">Cupriavidus metallidurans</name>
    <dbReference type="NCBI Taxonomy" id="119219"/>
    <lineage>
        <taxon>Bacteria</taxon>
        <taxon>Pseudomonadati</taxon>
        <taxon>Pseudomonadota</taxon>
        <taxon>Betaproteobacteria</taxon>
        <taxon>Burkholderiales</taxon>
        <taxon>Burkholderiaceae</taxon>
        <taxon>Cupriavidus</taxon>
    </lineage>
</organism>
<evidence type="ECO:0000256" key="6">
    <source>
        <dbReference type="SAM" id="Phobius"/>
    </source>
</evidence>
<feature type="transmembrane region" description="Helical" evidence="6">
    <location>
        <begin position="12"/>
        <end position="32"/>
    </location>
</feature>
<sequence>MSPIILTTGDLALASLLIILGAGLSVATSLNIHRTLLWMALRMVVQLLLVGLVLRTVFALSSPWITLLVLLLMVVAAAREVGSRQQRRLRGPWQWMIGLTTVSVPTLTITVLALTTALRPSPWYDARHAIPLAGIILGNAMSSASLTLHTAFNAAWLQRGAIEARIALGDDRRTALGPILRQAVRSGMLPTLNVMGAAGIITLPGIMTGQILAGMDPIDAARYQILLMFLLAGGCLLAAFLAAWLSVWRLTDERHRLRLDRLDARGSDH</sequence>
<feature type="transmembrane region" description="Helical" evidence="6">
    <location>
        <begin position="93"/>
        <end position="118"/>
    </location>
</feature>